<feature type="region of interest" description="Disordered" evidence="1">
    <location>
        <begin position="32"/>
        <end position="80"/>
    </location>
</feature>
<accession>A0AA38J1R2</accession>
<gene>
    <name evidence="2" type="ORF">Zmor_000646</name>
</gene>
<proteinExistence type="predicted"/>
<dbReference type="Proteomes" id="UP001168821">
    <property type="component" value="Unassembled WGS sequence"/>
</dbReference>
<name>A0AA38J1R2_9CUCU</name>
<dbReference type="EMBL" id="JALNTZ010000001">
    <property type="protein sequence ID" value="KAJ3665134.1"/>
    <property type="molecule type" value="Genomic_DNA"/>
</dbReference>
<feature type="compositionally biased region" description="Acidic residues" evidence="1">
    <location>
        <begin position="56"/>
        <end position="75"/>
    </location>
</feature>
<sequence length="258" mass="29529">MKRSITNYFSIPSVKAQKRDCPGPSTSKAVLNEIQTKDEDKERHEAEEDVTLLSDVEIDEGDEEDDLESEDEIDVSEPTLPAPLPSTALKALRPADISQLVSDGPCQPHLKFFKKTKFGDRFRQFKDEWYNCWQWLEYIALTDSAFCFCCRHYSVRSDDNTVSVNVRFKNWKRTLEKDAGFKRDEASLEHKSNLVKWISFKQLQQSKSINVSVVSLVDEAHLALVKENRTYIGIIMDILLYTVSQGIAQCGHRENGTS</sequence>
<reference evidence="2" key="1">
    <citation type="journal article" date="2023" name="G3 (Bethesda)">
        <title>Whole genome assemblies of Zophobas morio and Tenebrio molitor.</title>
        <authorList>
            <person name="Kaur S."/>
            <person name="Stinson S.A."/>
            <person name="diCenzo G.C."/>
        </authorList>
    </citation>
    <scope>NUCLEOTIDE SEQUENCE</scope>
    <source>
        <strain evidence="2">QUZm001</strain>
    </source>
</reference>
<dbReference type="AlphaFoldDB" id="A0AA38J1R2"/>
<evidence type="ECO:0008006" key="4">
    <source>
        <dbReference type="Google" id="ProtNLM"/>
    </source>
</evidence>
<organism evidence="2 3">
    <name type="scientific">Zophobas morio</name>
    <dbReference type="NCBI Taxonomy" id="2755281"/>
    <lineage>
        <taxon>Eukaryota</taxon>
        <taxon>Metazoa</taxon>
        <taxon>Ecdysozoa</taxon>
        <taxon>Arthropoda</taxon>
        <taxon>Hexapoda</taxon>
        <taxon>Insecta</taxon>
        <taxon>Pterygota</taxon>
        <taxon>Neoptera</taxon>
        <taxon>Endopterygota</taxon>
        <taxon>Coleoptera</taxon>
        <taxon>Polyphaga</taxon>
        <taxon>Cucujiformia</taxon>
        <taxon>Tenebrionidae</taxon>
        <taxon>Zophobas</taxon>
    </lineage>
</organism>
<evidence type="ECO:0000313" key="2">
    <source>
        <dbReference type="EMBL" id="KAJ3665134.1"/>
    </source>
</evidence>
<evidence type="ECO:0000313" key="3">
    <source>
        <dbReference type="Proteomes" id="UP001168821"/>
    </source>
</evidence>
<feature type="compositionally biased region" description="Basic and acidic residues" evidence="1">
    <location>
        <begin position="35"/>
        <end position="46"/>
    </location>
</feature>
<protein>
    <recommendedName>
        <fullName evidence="4">TTF-type domain-containing protein</fullName>
    </recommendedName>
</protein>
<evidence type="ECO:0000256" key="1">
    <source>
        <dbReference type="SAM" id="MobiDB-lite"/>
    </source>
</evidence>
<comment type="caution">
    <text evidence="2">The sequence shown here is derived from an EMBL/GenBank/DDBJ whole genome shotgun (WGS) entry which is preliminary data.</text>
</comment>
<keyword evidence="3" id="KW-1185">Reference proteome</keyword>